<dbReference type="EMBL" id="AP014800">
    <property type="protein sequence ID" value="BAQ68273.1"/>
    <property type="molecule type" value="Genomic_DNA"/>
</dbReference>
<accession>A0A0D6AZF4</accession>
<dbReference type="PRINTS" id="PR00260">
    <property type="entry name" value="CHEMTRNSDUCR"/>
</dbReference>
<feature type="transmembrane region" description="Helical" evidence="7">
    <location>
        <begin position="313"/>
        <end position="333"/>
    </location>
</feature>
<evidence type="ECO:0000256" key="3">
    <source>
        <dbReference type="ARBA" id="ARBA00029447"/>
    </source>
</evidence>
<evidence type="ECO:0000313" key="10">
    <source>
        <dbReference type="EMBL" id="BAQ68273.1"/>
    </source>
</evidence>
<keyword evidence="5" id="KW-0175">Coiled coil</keyword>
<dbReference type="CDD" id="cd12913">
    <property type="entry name" value="PDC1_MCP_like"/>
    <property type="match status" value="1"/>
</dbReference>
<dbReference type="Pfam" id="PF00015">
    <property type="entry name" value="MCPsignal"/>
    <property type="match status" value="1"/>
</dbReference>
<dbReference type="PATRIC" id="fig|35806.4.peg.1137"/>
<reference evidence="10 11" key="1">
    <citation type="submission" date="2015-02" db="EMBL/GenBank/DDBJ databases">
        <title>Genome sequene of Rhodovulum sulfidophilum DSM 2351.</title>
        <authorList>
            <person name="Nagao N."/>
        </authorList>
    </citation>
    <scope>NUCLEOTIDE SEQUENCE [LARGE SCALE GENOMIC DNA]</scope>
    <source>
        <strain evidence="10 11">DSM 2351</strain>
    </source>
</reference>
<dbReference type="Gene3D" id="1.10.8.500">
    <property type="entry name" value="HAMP domain in histidine kinase"/>
    <property type="match status" value="1"/>
</dbReference>
<dbReference type="AlphaFoldDB" id="A0A0D6AZF4"/>
<dbReference type="SUPFAM" id="SSF158472">
    <property type="entry name" value="HAMP domain-like"/>
    <property type="match status" value="1"/>
</dbReference>
<proteinExistence type="inferred from homology"/>
<keyword evidence="2" id="KW-0145">Chemotaxis</keyword>
<keyword evidence="7" id="KW-0472">Membrane</keyword>
<dbReference type="eggNOG" id="COG0840">
    <property type="taxonomic scope" value="Bacteria"/>
</dbReference>
<dbReference type="GO" id="GO:0004888">
    <property type="term" value="F:transmembrane signaling receptor activity"/>
    <property type="evidence" value="ECO:0007669"/>
    <property type="project" value="InterPro"/>
</dbReference>
<evidence type="ECO:0000259" key="8">
    <source>
        <dbReference type="PROSITE" id="PS50111"/>
    </source>
</evidence>
<evidence type="ECO:0000256" key="6">
    <source>
        <dbReference type="SAM" id="MobiDB-lite"/>
    </source>
</evidence>
<feature type="transmembrane region" description="Helical" evidence="7">
    <location>
        <begin position="12"/>
        <end position="33"/>
    </location>
</feature>
<sequence length="738" mass="77573">MAHLFGTVSGKLLFVTGVAVSAIVLGHSLYSGWQSSQRVNRDVMELASEKAGLLAQKVAGQITEATSVGSALGGALAGYIETGRATRPDIIAMIGGVPGQYDNIFGAWMAGIPDGPTNQLLSGEGGLNPEGIFAPWWHKSDNGGLSYATFTVNTDNEWYTLPLSTGRSSITEPYMSEGGFLMTSVTLPVRVDGQIVGIAGVDIGLGDLTATMNDMTAFKGGRSMLVSQGGNWLASADPADLNQPYDENGGKLISAALADGRMRVIRDMPDGATRLVYPFTAPGMNTTWAALVDVPAEVFSAPVRAEFVRTMTGGALILAMALGTLYLASMAMVRRPLARMLVAVDELAAGDYARPVPGRERRDEIGAMAGSVEALREGLLEKNELEKEQEQLRGEQERVVADLASGLRSLSEGDLTSTIDTRFAEDYEQLRQDFNATVETLNALMGEIVENATEITTRAEEISGASDDLSRRTENQAATLEQTAAAMDEMTASVRAAAEGAAKVEDVVREARGNAEQSGLVVKEAIGAMSEIKKSSDGINQIIGVIDDIAFQTNLLALNAGVEAARAGEAGRGFAVVASEVRALAQRSSEAAKEIKTLISASSDQVETGVALVNRGGAALTDIVERVGNIAALIADIATGAQEQSVGLGEINVGVNELDKVTQQNAAMVEEANAAAVTMKQEAGNLQTLVARFRLKGPAAAVTPRPRTETAIPATAPTPAPEFEPPKRAVNDAGWQDF</sequence>
<organism evidence="10 11">
    <name type="scientific">Rhodovulum sulfidophilum</name>
    <name type="common">Rhodobacter sulfidophilus</name>
    <dbReference type="NCBI Taxonomy" id="35806"/>
    <lineage>
        <taxon>Bacteria</taxon>
        <taxon>Pseudomonadati</taxon>
        <taxon>Pseudomonadota</taxon>
        <taxon>Alphaproteobacteria</taxon>
        <taxon>Rhodobacterales</taxon>
        <taxon>Paracoccaceae</taxon>
        <taxon>Rhodovulum</taxon>
    </lineage>
</organism>
<feature type="compositionally biased region" description="Low complexity" evidence="6">
    <location>
        <begin position="703"/>
        <end position="715"/>
    </location>
</feature>
<dbReference type="PANTHER" id="PTHR43531">
    <property type="entry name" value="PROTEIN ICFG"/>
    <property type="match status" value="1"/>
</dbReference>
<dbReference type="SMART" id="SM00304">
    <property type="entry name" value="HAMP"/>
    <property type="match status" value="3"/>
</dbReference>
<evidence type="ECO:0000256" key="5">
    <source>
        <dbReference type="SAM" id="Coils"/>
    </source>
</evidence>
<dbReference type="InterPro" id="IPR004089">
    <property type="entry name" value="MCPsignal_dom"/>
</dbReference>
<feature type="domain" description="HAMP" evidence="9">
    <location>
        <begin position="331"/>
        <end position="384"/>
    </location>
</feature>
<keyword evidence="7" id="KW-0812">Transmembrane</keyword>
<dbReference type="Pfam" id="PF00672">
    <property type="entry name" value="HAMP"/>
    <property type="match status" value="1"/>
</dbReference>
<dbReference type="InterPro" id="IPR003660">
    <property type="entry name" value="HAMP_dom"/>
</dbReference>
<dbReference type="PANTHER" id="PTHR43531:SF11">
    <property type="entry name" value="METHYL-ACCEPTING CHEMOTAXIS PROTEIN 3"/>
    <property type="match status" value="1"/>
</dbReference>
<dbReference type="Proteomes" id="UP000064912">
    <property type="component" value="Chromosome"/>
</dbReference>
<dbReference type="CDD" id="cd06225">
    <property type="entry name" value="HAMP"/>
    <property type="match status" value="1"/>
</dbReference>
<dbReference type="PROSITE" id="PS50111">
    <property type="entry name" value="CHEMOTAXIS_TRANSDUC_2"/>
    <property type="match status" value="1"/>
</dbReference>
<evidence type="ECO:0000256" key="2">
    <source>
        <dbReference type="ARBA" id="ARBA00022500"/>
    </source>
</evidence>
<comment type="similarity">
    <text evidence="3">Belongs to the methyl-accepting chemotaxis (MCP) protein family.</text>
</comment>
<dbReference type="Gene3D" id="1.10.287.950">
    <property type="entry name" value="Methyl-accepting chemotaxis protein"/>
    <property type="match status" value="1"/>
</dbReference>
<feature type="domain" description="Methyl-accepting transducer" evidence="8">
    <location>
        <begin position="451"/>
        <end position="680"/>
    </location>
</feature>
<dbReference type="KEGG" id="rsu:NHU_01109"/>
<dbReference type="GO" id="GO:0007165">
    <property type="term" value="P:signal transduction"/>
    <property type="evidence" value="ECO:0007669"/>
    <property type="project" value="UniProtKB-KW"/>
</dbReference>
<keyword evidence="7" id="KW-1133">Transmembrane helix</keyword>
<evidence type="ECO:0000256" key="7">
    <source>
        <dbReference type="SAM" id="Phobius"/>
    </source>
</evidence>
<dbReference type="Gene3D" id="3.30.450.20">
    <property type="entry name" value="PAS domain"/>
    <property type="match status" value="2"/>
</dbReference>
<keyword evidence="4" id="KW-0807">Transducer</keyword>
<dbReference type="SUPFAM" id="SSF58104">
    <property type="entry name" value="Methyl-accepting chemotaxis protein (MCP) signaling domain"/>
    <property type="match status" value="1"/>
</dbReference>
<evidence type="ECO:0000313" key="11">
    <source>
        <dbReference type="Proteomes" id="UP000064912"/>
    </source>
</evidence>
<feature type="domain" description="HAMP" evidence="9">
    <location>
        <begin position="394"/>
        <end position="446"/>
    </location>
</feature>
<dbReference type="GO" id="GO:0016020">
    <property type="term" value="C:membrane"/>
    <property type="evidence" value="ECO:0007669"/>
    <property type="project" value="UniProtKB-SubCell"/>
</dbReference>
<gene>
    <name evidence="10" type="primary">mcpE</name>
    <name evidence="10" type="ORF">NHU_01109</name>
</gene>
<dbReference type="InterPro" id="IPR051310">
    <property type="entry name" value="MCP_chemotaxis"/>
</dbReference>
<dbReference type="FunFam" id="1.10.287.950:FF:000001">
    <property type="entry name" value="Methyl-accepting chemotaxis sensory transducer"/>
    <property type="match status" value="1"/>
</dbReference>
<dbReference type="GO" id="GO:0006935">
    <property type="term" value="P:chemotaxis"/>
    <property type="evidence" value="ECO:0007669"/>
    <property type="project" value="UniProtKB-KW"/>
</dbReference>
<dbReference type="PROSITE" id="PS50885">
    <property type="entry name" value="HAMP"/>
    <property type="match status" value="2"/>
</dbReference>
<comment type="subcellular location">
    <subcellularLocation>
        <location evidence="1">Membrane</location>
    </subcellularLocation>
</comment>
<dbReference type="InterPro" id="IPR004090">
    <property type="entry name" value="Chemotax_Me-accpt_rcpt"/>
</dbReference>
<evidence type="ECO:0000256" key="1">
    <source>
        <dbReference type="ARBA" id="ARBA00004370"/>
    </source>
</evidence>
<protein>
    <submittedName>
        <fullName evidence="10">Methyl-accepting chemotaxis sensory transducer</fullName>
    </submittedName>
</protein>
<dbReference type="Pfam" id="PF22673">
    <property type="entry name" value="MCP-like_PDC_1"/>
    <property type="match status" value="1"/>
</dbReference>
<dbReference type="SMART" id="SM00283">
    <property type="entry name" value="MA"/>
    <property type="match status" value="1"/>
</dbReference>
<evidence type="ECO:0000256" key="4">
    <source>
        <dbReference type="PROSITE-ProRule" id="PRU00284"/>
    </source>
</evidence>
<name>A0A0D6AZF4_RHOSU</name>
<feature type="coiled-coil region" evidence="5">
    <location>
        <begin position="375"/>
        <end position="444"/>
    </location>
</feature>
<feature type="region of interest" description="Disordered" evidence="6">
    <location>
        <begin position="700"/>
        <end position="738"/>
    </location>
</feature>
<dbReference type="CDD" id="cd11386">
    <property type="entry name" value="MCP_signal"/>
    <property type="match status" value="1"/>
</dbReference>
<evidence type="ECO:0000259" key="9">
    <source>
        <dbReference type="PROSITE" id="PS50885"/>
    </source>
</evidence>